<evidence type="ECO:0000256" key="2">
    <source>
        <dbReference type="ARBA" id="ARBA00009539"/>
    </source>
</evidence>
<dbReference type="Gene3D" id="3.40.430.10">
    <property type="entry name" value="Dihydrofolate Reductase, subunit A"/>
    <property type="match status" value="1"/>
</dbReference>
<evidence type="ECO:0000256" key="6">
    <source>
        <dbReference type="ARBA" id="ARBA00023002"/>
    </source>
</evidence>
<gene>
    <name evidence="11" type="ORF">IAC07_02415</name>
</gene>
<dbReference type="PANTHER" id="PTHR48069">
    <property type="entry name" value="DIHYDROFOLATE REDUCTASE"/>
    <property type="match status" value="1"/>
</dbReference>
<dbReference type="InterPro" id="IPR012259">
    <property type="entry name" value="DHFR"/>
</dbReference>
<feature type="domain" description="DHFR" evidence="10">
    <location>
        <begin position="2"/>
        <end position="175"/>
    </location>
</feature>
<dbReference type="Proteomes" id="UP000771749">
    <property type="component" value="Unassembled WGS sequence"/>
</dbReference>
<evidence type="ECO:0000256" key="3">
    <source>
        <dbReference type="ARBA" id="ARBA00012856"/>
    </source>
</evidence>
<evidence type="ECO:0000256" key="9">
    <source>
        <dbReference type="RuleBase" id="RU004474"/>
    </source>
</evidence>
<reference evidence="11" key="2">
    <citation type="journal article" date="2021" name="PeerJ">
        <title>Extensive microbial diversity within the chicken gut microbiome revealed by metagenomics and culture.</title>
        <authorList>
            <person name="Gilroy R."/>
            <person name="Ravi A."/>
            <person name="Getino M."/>
            <person name="Pursley I."/>
            <person name="Horton D.L."/>
            <person name="Alikhan N.F."/>
            <person name="Baker D."/>
            <person name="Gharbi K."/>
            <person name="Hall N."/>
            <person name="Watson M."/>
            <person name="Adriaenssens E.M."/>
            <person name="Foster-Nyarko E."/>
            <person name="Jarju S."/>
            <person name="Secka A."/>
            <person name="Antonio M."/>
            <person name="Oren A."/>
            <person name="Chaudhuri R.R."/>
            <person name="La Ragione R."/>
            <person name="Hildebrand F."/>
            <person name="Pallen M.J."/>
        </authorList>
    </citation>
    <scope>NUCLEOTIDE SEQUENCE</scope>
    <source>
        <strain evidence="11">F1-3629</strain>
    </source>
</reference>
<sequence>MERIIIAAVAENMAIGKGNAMPWHLREDLQFFKRNTSGYPVIMGRKTFESLGRQLPKRLNIIVSRSLTNPEDRPEGVYYAKSLSEAYAAAENYMKEHHETENCGMKCFVIGGGEIYRQAMDTADRLLITHVHTAIGDADTFFPAIDPTVWHPSEKSGIRLDPESGLEFEFVTYTRA</sequence>
<evidence type="ECO:0000256" key="5">
    <source>
        <dbReference type="ARBA" id="ARBA00022857"/>
    </source>
</evidence>
<dbReference type="GO" id="GO:0046655">
    <property type="term" value="P:folic acid metabolic process"/>
    <property type="evidence" value="ECO:0007669"/>
    <property type="project" value="TreeGrafter"/>
</dbReference>
<dbReference type="EC" id="1.5.1.3" evidence="3 8"/>
<evidence type="ECO:0000256" key="7">
    <source>
        <dbReference type="ARBA" id="ARBA00025067"/>
    </source>
</evidence>
<evidence type="ECO:0000256" key="1">
    <source>
        <dbReference type="ARBA" id="ARBA00004903"/>
    </source>
</evidence>
<dbReference type="PROSITE" id="PS51330">
    <property type="entry name" value="DHFR_2"/>
    <property type="match status" value="1"/>
</dbReference>
<keyword evidence="5 8" id="KW-0521">NADP</keyword>
<dbReference type="GO" id="GO:0006730">
    <property type="term" value="P:one-carbon metabolic process"/>
    <property type="evidence" value="ECO:0007669"/>
    <property type="project" value="UniProtKB-KW"/>
</dbReference>
<name>A0A940IG36_9BACT</name>
<proteinExistence type="inferred from homology"/>
<protein>
    <recommendedName>
        <fullName evidence="3 8">Dihydrofolate reductase</fullName>
        <ecNumber evidence="3 8">1.5.1.3</ecNumber>
    </recommendedName>
</protein>
<dbReference type="PROSITE" id="PS00075">
    <property type="entry name" value="DHFR_1"/>
    <property type="match status" value="1"/>
</dbReference>
<dbReference type="CDD" id="cd00209">
    <property type="entry name" value="DHFR"/>
    <property type="match status" value="1"/>
</dbReference>
<dbReference type="Pfam" id="PF00186">
    <property type="entry name" value="DHFR_1"/>
    <property type="match status" value="1"/>
</dbReference>
<accession>A0A940IG36</accession>
<dbReference type="InterPro" id="IPR024072">
    <property type="entry name" value="DHFR-like_dom_sf"/>
</dbReference>
<dbReference type="GO" id="GO:0004146">
    <property type="term" value="F:dihydrofolate reductase activity"/>
    <property type="evidence" value="ECO:0007669"/>
    <property type="project" value="UniProtKB-EC"/>
</dbReference>
<dbReference type="GO" id="GO:0005829">
    <property type="term" value="C:cytosol"/>
    <property type="evidence" value="ECO:0007669"/>
    <property type="project" value="TreeGrafter"/>
</dbReference>
<dbReference type="SUPFAM" id="SSF53597">
    <property type="entry name" value="Dihydrofolate reductase-like"/>
    <property type="match status" value="1"/>
</dbReference>
<dbReference type="InterPro" id="IPR017925">
    <property type="entry name" value="DHFR_CS"/>
</dbReference>
<evidence type="ECO:0000256" key="8">
    <source>
        <dbReference type="PIRNR" id="PIRNR000194"/>
    </source>
</evidence>
<dbReference type="AlphaFoldDB" id="A0A940IG36"/>
<reference evidence="11" key="1">
    <citation type="submission" date="2020-10" db="EMBL/GenBank/DDBJ databases">
        <authorList>
            <person name="Gilroy R."/>
        </authorList>
    </citation>
    <scope>NUCLEOTIDE SEQUENCE</scope>
    <source>
        <strain evidence="11">F1-3629</strain>
    </source>
</reference>
<organism evidence="11 12">
    <name type="scientific">Candidatus Cryptobacteroides gallistercoris</name>
    <dbReference type="NCBI Taxonomy" id="2840765"/>
    <lineage>
        <taxon>Bacteria</taxon>
        <taxon>Pseudomonadati</taxon>
        <taxon>Bacteroidota</taxon>
        <taxon>Bacteroidia</taxon>
        <taxon>Bacteroidales</taxon>
        <taxon>Candidatus Cryptobacteroides</taxon>
    </lineage>
</organism>
<dbReference type="GO" id="GO:0050661">
    <property type="term" value="F:NADP binding"/>
    <property type="evidence" value="ECO:0007669"/>
    <property type="project" value="InterPro"/>
</dbReference>
<comment type="catalytic activity">
    <reaction evidence="8">
        <text>(6S)-5,6,7,8-tetrahydrofolate + NADP(+) = 7,8-dihydrofolate + NADPH + H(+)</text>
        <dbReference type="Rhea" id="RHEA:15009"/>
        <dbReference type="ChEBI" id="CHEBI:15378"/>
        <dbReference type="ChEBI" id="CHEBI:57451"/>
        <dbReference type="ChEBI" id="CHEBI:57453"/>
        <dbReference type="ChEBI" id="CHEBI:57783"/>
        <dbReference type="ChEBI" id="CHEBI:58349"/>
        <dbReference type="EC" id="1.5.1.3"/>
    </reaction>
</comment>
<dbReference type="GO" id="GO:0046452">
    <property type="term" value="P:dihydrofolate metabolic process"/>
    <property type="evidence" value="ECO:0007669"/>
    <property type="project" value="TreeGrafter"/>
</dbReference>
<dbReference type="GO" id="GO:0046654">
    <property type="term" value="P:tetrahydrofolate biosynthetic process"/>
    <property type="evidence" value="ECO:0007669"/>
    <property type="project" value="InterPro"/>
</dbReference>
<comment type="caution">
    <text evidence="11">The sequence shown here is derived from an EMBL/GenBank/DDBJ whole genome shotgun (WGS) entry which is preliminary data.</text>
</comment>
<keyword evidence="6 8" id="KW-0560">Oxidoreductase</keyword>
<dbReference type="PRINTS" id="PR00070">
    <property type="entry name" value="DHFR"/>
</dbReference>
<dbReference type="InterPro" id="IPR001796">
    <property type="entry name" value="DHFR_dom"/>
</dbReference>
<evidence type="ECO:0000259" key="10">
    <source>
        <dbReference type="PROSITE" id="PS51330"/>
    </source>
</evidence>
<evidence type="ECO:0000313" key="12">
    <source>
        <dbReference type="Proteomes" id="UP000771749"/>
    </source>
</evidence>
<comment type="pathway">
    <text evidence="1 8">Cofactor biosynthesis; tetrahydrofolate biosynthesis; 5,6,7,8-tetrahydrofolate from 7,8-dihydrofolate: step 1/1.</text>
</comment>
<comment type="similarity">
    <text evidence="2 8 9">Belongs to the dihydrofolate reductase family.</text>
</comment>
<comment type="function">
    <text evidence="7 8">Key enzyme in folate metabolism. Catalyzes an essential reaction for de novo glycine and purine synthesis, and for DNA precursor synthesis.</text>
</comment>
<dbReference type="PIRSF" id="PIRSF000194">
    <property type="entry name" value="DHFR"/>
    <property type="match status" value="1"/>
</dbReference>
<evidence type="ECO:0000313" key="11">
    <source>
        <dbReference type="EMBL" id="MBO8453563.1"/>
    </source>
</evidence>
<dbReference type="PANTHER" id="PTHR48069:SF3">
    <property type="entry name" value="DIHYDROFOLATE REDUCTASE"/>
    <property type="match status" value="1"/>
</dbReference>
<keyword evidence="4 8" id="KW-0554">One-carbon metabolism</keyword>
<evidence type="ECO:0000256" key="4">
    <source>
        <dbReference type="ARBA" id="ARBA00022563"/>
    </source>
</evidence>
<dbReference type="EMBL" id="JADIMJ010000040">
    <property type="protein sequence ID" value="MBO8453563.1"/>
    <property type="molecule type" value="Genomic_DNA"/>
</dbReference>